<dbReference type="eggNOG" id="ENOG5031594">
    <property type="taxonomic scope" value="Bacteria"/>
</dbReference>
<proteinExistence type="predicted"/>
<dbReference type="InterPro" id="IPR025351">
    <property type="entry name" value="Pvc16_N"/>
</dbReference>
<evidence type="ECO:0000313" key="3">
    <source>
        <dbReference type="Proteomes" id="UP000005801"/>
    </source>
</evidence>
<sequence length="192" mass="21633">MIGEVLSFLRRQLDSELKAGSEDEAASDKVVFVDGDKMDPLQFKLGAVTLMLINVEEERVLRPADRYARRNPDGTVSRSFPDIRLSLNLFFVARFKLYDEAWQQLSQVIGHYQSKPVYDRTNTPGLPAGVEKLIFELRTLNFAEQNEIWNALRICHHPSVLYRTNLIVVEDKAVATPGVEAGEAQRKIGGSA</sequence>
<gene>
    <name evidence="2" type="ORF">PPSIR1_25326</name>
</gene>
<dbReference type="STRING" id="391625.PPSIR1_25326"/>
<reference evidence="2 3" key="1">
    <citation type="submission" date="2007-06" db="EMBL/GenBank/DDBJ databases">
        <authorList>
            <person name="Shimkets L."/>
            <person name="Ferriera S."/>
            <person name="Johnson J."/>
            <person name="Kravitz S."/>
            <person name="Beeson K."/>
            <person name="Sutton G."/>
            <person name="Rogers Y.-H."/>
            <person name="Friedman R."/>
            <person name="Frazier M."/>
            <person name="Venter J.C."/>
        </authorList>
    </citation>
    <scope>NUCLEOTIDE SEQUENCE [LARGE SCALE GENOMIC DNA]</scope>
    <source>
        <strain evidence="2 3">SIR-1</strain>
    </source>
</reference>
<dbReference type="Proteomes" id="UP000005801">
    <property type="component" value="Unassembled WGS sequence"/>
</dbReference>
<protein>
    <recommendedName>
        <fullName evidence="1">Pvc16 N-terminal domain-containing protein</fullName>
    </recommendedName>
</protein>
<accession>A6FZ79</accession>
<dbReference type="EMBL" id="ABCS01000006">
    <property type="protein sequence ID" value="EDM80963.1"/>
    <property type="molecule type" value="Genomic_DNA"/>
</dbReference>
<evidence type="ECO:0000313" key="2">
    <source>
        <dbReference type="EMBL" id="EDM80963.1"/>
    </source>
</evidence>
<dbReference type="AlphaFoldDB" id="A6FZ79"/>
<name>A6FZ79_9BACT</name>
<evidence type="ECO:0000259" key="1">
    <source>
        <dbReference type="Pfam" id="PF14065"/>
    </source>
</evidence>
<dbReference type="Pfam" id="PF14065">
    <property type="entry name" value="Pvc16_N"/>
    <property type="match status" value="1"/>
</dbReference>
<comment type="caution">
    <text evidence="2">The sequence shown here is derived from an EMBL/GenBank/DDBJ whole genome shotgun (WGS) entry which is preliminary data.</text>
</comment>
<keyword evidence="3" id="KW-1185">Reference proteome</keyword>
<feature type="domain" description="Pvc16 N-terminal" evidence="1">
    <location>
        <begin position="5"/>
        <end position="176"/>
    </location>
</feature>
<organism evidence="2 3">
    <name type="scientific">Plesiocystis pacifica SIR-1</name>
    <dbReference type="NCBI Taxonomy" id="391625"/>
    <lineage>
        <taxon>Bacteria</taxon>
        <taxon>Pseudomonadati</taxon>
        <taxon>Myxococcota</taxon>
        <taxon>Polyangia</taxon>
        <taxon>Nannocystales</taxon>
        <taxon>Nannocystaceae</taxon>
        <taxon>Plesiocystis</taxon>
    </lineage>
</organism>